<dbReference type="KEGG" id="hyl:LPB072_05460"/>
<dbReference type="RefSeq" id="WP_066088528.1">
    <property type="nucleotide sequence ID" value="NZ_CP017476.1"/>
</dbReference>
<organism evidence="5 8">
    <name type="scientific">Hydrogenophaga crassostreae</name>
    <dbReference type="NCBI Taxonomy" id="1763535"/>
    <lineage>
        <taxon>Bacteria</taxon>
        <taxon>Pseudomonadati</taxon>
        <taxon>Pseudomonadota</taxon>
        <taxon>Betaproteobacteria</taxon>
        <taxon>Burkholderiales</taxon>
        <taxon>Comamonadaceae</taxon>
        <taxon>Hydrogenophaga</taxon>
    </lineage>
</organism>
<sequence length="278" mass="29005">MLKSRSGSQGSSSATPPQTIEVVRRRARHRLIGAAILVLVGVLGFPLLFDTEPRPVVGDIPIEIPSRGDATPLAKAGPDSASQEKASAVLPIEEIRESAVSARESLDAREEVLEPSGVDTAAKSAPKPVVPPSPVEREVVQETVKDTKNDSRASDAKAAKAAQAAKEAKDKEAKLAAAAKAKSNAAEAARAKALLESKKPAGTERFVVQVGAFAEAGSARTTRLKLERAGLTTYTNVAKTSGGDLIRVRVGPFDSRAEVDKAAAKVKALGLPARILTL</sequence>
<proteinExistence type="predicted"/>
<feature type="coiled-coil region" evidence="1">
    <location>
        <begin position="161"/>
        <end position="198"/>
    </location>
</feature>
<dbReference type="PANTHER" id="PTHR38687:SF1">
    <property type="entry name" value="CELL DIVISION PROTEIN DEDD"/>
    <property type="match status" value="1"/>
</dbReference>
<evidence type="ECO:0000256" key="3">
    <source>
        <dbReference type="SAM" id="Phobius"/>
    </source>
</evidence>
<evidence type="ECO:0000313" key="7">
    <source>
        <dbReference type="Proteomes" id="UP000185657"/>
    </source>
</evidence>
<dbReference type="EMBL" id="LVWD01000008">
    <property type="protein sequence ID" value="OAD42435.1"/>
    <property type="molecule type" value="Genomic_DNA"/>
</dbReference>
<dbReference type="InterPro" id="IPR007730">
    <property type="entry name" value="SPOR-like_dom"/>
</dbReference>
<dbReference type="Pfam" id="PF05036">
    <property type="entry name" value="SPOR"/>
    <property type="match status" value="1"/>
</dbReference>
<evidence type="ECO:0000313" key="6">
    <source>
        <dbReference type="EMBL" id="OAD42435.1"/>
    </source>
</evidence>
<accession>A0A167IAN6</accession>
<keyword evidence="7" id="KW-1185">Reference proteome</keyword>
<reference evidence="5 8" key="2">
    <citation type="submission" date="2016-10" db="EMBL/GenBank/DDBJ databases">
        <title>Hydorgenophaga sp. LPB0072 isolated from gastropod.</title>
        <authorList>
            <person name="Kim E."/>
            <person name="Yi H."/>
        </authorList>
    </citation>
    <scope>NUCLEOTIDE SEQUENCE [LARGE SCALE GENOMIC DNA]</scope>
    <source>
        <strain evidence="5 8">LPB0072</strain>
    </source>
</reference>
<gene>
    <name evidence="5" type="ORF">LPB072_05460</name>
    <name evidence="6" type="ORF">LPB72_08040</name>
</gene>
<dbReference type="Proteomes" id="UP000185657">
    <property type="component" value="Unassembled WGS sequence"/>
</dbReference>
<dbReference type="Gene3D" id="3.30.70.1070">
    <property type="entry name" value="Sporulation related repeat"/>
    <property type="match status" value="1"/>
</dbReference>
<keyword evidence="3" id="KW-0812">Transmembrane</keyword>
<evidence type="ECO:0000256" key="2">
    <source>
        <dbReference type="SAM" id="MobiDB-lite"/>
    </source>
</evidence>
<evidence type="ECO:0000256" key="1">
    <source>
        <dbReference type="SAM" id="Coils"/>
    </source>
</evidence>
<evidence type="ECO:0000259" key="4">
    <source>
        <dbReference type="PROSITE" id="PS51724"/>
    </source>
</evidence>
<feature type="region of interest" description="Disordered" evidence="2">
    <location>
        <begin position="103"/>
        <end position="138"/>
    </location>
</feature>
<dbReference type="STRING" id="1763535.LPB072_05460"/>
<keyword evidence="1" id="KW-0175">Coiled coil</keyword>
<dbReference type="OrthoDB" id="9181370at2"/>
<dbReference type="GO" id="GO:0032506">
    <property type="term" value="P:cytokinetic process"/>
    <property type="evidence" value="ECO:0007669"/>
    <property type="project" value="TreeGrafter"/>
</dbReference>
<evidence type="ECO:0000313" key="5">
    <source>
        <dbReference type="EMBL" id="AOW12384.1"/>
    </source>
</evidence>
<dbReference type="PANTHER" id="PTHR38687">
    <property type="entry name" value="CELL DIVISION PROTEIN DEDD-RELATED"/>
    <property type="match status" value="1"/>
</dbReference>
<dbReference type="InterPro" id="IPR052521">
    <property type="entry name" value="Cell_div_SPOR-domain"/>
</dbReference>
<reference evidence="6 7" key="1">
    <citation type="submission" date="2016-02" db="EMBL/GenBank/DDBJ databases">
        <title>Draft genome sequence of Hydrogenophaga sp. LPB0072.</title>
        <authorList>
            <person name="Shin S.-K."/>
            <person name="Yi H."/>
        </authorList>
    </citation>
    <scope>NUCLEOTIDE SEQUENCE [LARGE SCALE GENOMIC DNA]</scope>
    <source>
        <strain evidence="6 7">LPB0072</strain>
    </source>
</reference>
<feature type="domain" description="SPOR" evidence="4">
    <location>
        <begin position="200"/>
        <end position="278"/>
    </location>
</feature>
<dbReference type="SUPFAM" id="SSF110997">
    <property type="entry name" value="Sporulation related repeat"/>
    <property type="match status" value="1"/>
</dbReference>
<name>A0A167IAN6_9BURK</name>
<dbReference type="PROSITE" id="PS51724">
    <property type="entry name" value="SPOR"/>
    <property type="match status" value="1"/>
</dbReference>
<dbReference type="GO" id="GO:0030428">
    <property type="term" value="C:cell septum"/>
    <property type="evidence" value="ECO:0007669"/>
    <property type="project" value="TreeGrafter"/>
</dbReference>
<dbReference type="InterPro" id="IPR036680">
    <property type="entry name" value="SPOR-like_sf"/>
</dbReference>
<dbReference type="GO" id="GO:0032153">
    <property type="term" value="C:cell division site"/>
    <property type="evidence" value="ECO:0007669"/>
    <property type="project" value="TreeGrafter"/>
</dbReference>
<dbReference type="AlphaFoldDB" id="A0A167IAN6"/>
<keyword evidence="3" id="KW-1133">Transmembrane helix</keyword>
<dbReference type="EMBL" id="CP017476">
    <property type="protein sequence ID" value="AOW12384.1"/>
    <property type="molecule type" value="Genomic_DNA"/>
</dbReference>
<dbReference type="Proteomes" id="UP000185680">
    <property type="component" value="Chromosome"/>
</dbReference>
<evidence type="ECO:0000313" key="8">
    <source>
        <dbReference type="Proteomes" id="UP000185680"/>
    </source>
</evidence>
<keyword evidence="3" id="KW-0472">Membrane</keyword>
<feature type="transmembrane region" description="Helical" evidence="3">
    <location>
        <begin position="31"/>
        <end position="49"/>
    </location>
</feature>
<protein>
    <recommendedName>
        <fullName evidence="4">SPOR domain-containing protein</fullName>
    </recommendedName>
</protein>
<feature type="region of interest" description="Disordered" evidence="2">
    <location>
        <begin position="63"/>
        <end position="87"/>
    </location>
</feature>
<dbReference type="GO" id="GO:0042834">
    <property type="term" value="F:peptidoglycan binding"/>
    <property type="evidence" value="ECO:0007669"/>
    <property type="project" value="InterPro"/>
</dbReference>